<dbReference type="AlphaFoldDB" id="A0A212EN46"/>
<proteinExistence type="predicted"/>
<organism evidence="2 3">
    <name type="scientific">Danaus plexippus plexippus</name>
    <dbReference type="NCBI Taxonomy" id="278856"/>
    <lineage>
        <taxon>Eukaryota</taxon>
        <taxon>Metazoa</taxon>
        <taxon>Ecdysozoa</taxon>
        <taxon>Arthropoda</taxon>
        <taxon>Hexapoda</taxon>
        <taxon>Insecta</taxon>
        <taxon>Pterygota</taxon>
        <taxon>Neoptera</taxon>
        <taxon>Endopterygota</taxon>
        <taxon>Lepidoptera</taxon>
        <taxon>Glossata</taxon>
        <taxon>Ditrysia</taxon>
        <taxon>Papilionoidea</taxon>
        <taxon>Nymphalidae</taxon>
        <taxon>Danainae</taxon>
        <taxon>Danaini</taxon>
        <taxon>Danaina</taxon>
        <taxon>Danaus</taxon>
        <taxon>Danaus</taxon>
    </lineage>
</organism>
<accession>A0A212EN46</accession>
<dbReference type="KEGG" id="dpl:KGM_201157"/>
<keyword evidence="3" id="KW-1185">Reference proteome</keyword>
<dbReference type="EMBL" id="AGBW02013735">
    <property type="protein sequence ID" value="OWR42899.1"/>
    <property type="molecule type" value="Genomic_DNA"/>
</dbReference>
<dbReference type="InParanoid" id="A0A212EN46"/>
<dbReference type="Proteomes" id="UP000007151">
    <property type="component" value="Unassembled WGS sequence"/>
</dbReference>
<evidence type="ECO:0000313" key="3">
    <source>
        <dbReference type="Proteomes" id="UP000007151"/>
    </source>
</evidence>
<reference evidence="2 3" key="1">
    <citation type="journal article" date="2011" name="Cell">
        <title>The monarch butterfly genome yields insights into long-distance migration.</title>
        <authorList>
            <person name="Zhan S."/>
            <person name="Merlin C."/>
            <person name="Boore J.L."/>
            <person name="Reppert S.M."/>
        </authorList>
    </citation>
    <scope>NUCLEOTIDE SEQUENCE [LARGE SCALE GENOMIC DNA]</scope>
    <source>
        <strain evidence="2">F-2</strain>
    </source>
</reference>
<comment type="caution">
    <text evidence="2">The sequence shown here is derived from an EMBL/GenBank/DDBJ whole genome shotgun (WGS) entry which is preliminary data.</text>
</comment>
<evidence type="ECO:0000313" key="2">
    <source>
        <dbReference type="EMBL" id="OWR42899.1"/>
    </source>
</evidence>
<name>A0A212EN46_DANPL</name>
<evidence type="ECO:0000256" key="1">
    <source>
        <dbReference type="SAM" id="MobiDB-lite"/>
    </source>
</evidence>
<sequence>MSRRASASEADETTPTRGLSVHEVTTAVLYTHGSPAHG</sequence>
<feature type="region of interest" description="Disordered" evidence="1">
    <location>
        <begin position="1"/>
        <end position="23"/>
    </location>
</feature>
<gene>
    <name evidence="2" type="ORF">KGM_201157</name>
</gene>
<protein>
    <submittedName>
        <fullName evidence="2">Uncharacterized protein</fullName>
    </submittedName>
</protein>